<accession>B6JA04</accession>
<comment type="subcellular location">
    <subcellularLocation>
        <location evidence="7">Cell inner membrane</location>
        <topology evidence="7">Multi-pass membrane protein</topology>
    </subcellularLocation>
    <subcellularLocation>
        <location evidence="1">Cell membrane</location>
        <topology evidence="1">Multi-pass membrane protein</topology>
    </subcellularLocation>
</comment>
<reference evidence="8 9" key="1">
    <citation type="journal article" date="2011" name="J. Bacteriol.">
        <title>Complete genome sequences of the chemolithoautotrophic Oligotropha carboxidovorans strains OM4 and OM5.</title>
        <authorList>
            <person name="Volland S."/>
            <person name="Rachinger M."/>
            <person name="Strittmatter A."/>
            <person name="Daniel R."/>
            <person name="Gottschalk G."/>
            <person name="Meyer O."/>
        </authorList>
    </citation>
    <scope>NUCLEOTIDE SEQUENCE [LARGE SCALE GENOMIC DNA]</scope>
    <source>
        <strain evidence="9">ATCC 49405 / DSM 1227 / KCTC 32145 / OM5</strain>
    </source>
</reference>
<dbReference type="PANTHER" id="PTHR33508:SF1">
    <property type="entry name" value="UPF0056 MEMBRANE PROTEIN YHCE"/>
    <property type="match status" value="1"/>
</dbReference>
<dbReference type="RefSeq" id="WP_012561279.1">
    <property type="nucleotide sequence ID" value="NC_011386.1"/>
</dbReference>
<protein>
    <recommendedName>
        <fullName evidence="7">UPF0056 inner membrane protein</fullName>
    </recommendedName>
</protein>
<keyword evidence="6 7" id="KW-0472">Membrane</keyword>
<evidence type="ECO:0000256" key="6">
    <source>
        <dbReference type="ARBA" id="ARBA00023136"/>
    </source>
</evidence>
<dbReference type="Proteomes" id="UP000007730">
    <property type="component" value="Chromosome"/>
</dbReference>
<dbReference type="STRING" id="504832.OCA5_c04140"/>
<comment type="similarity">
    <text evidence="2 7">Belongs to the UPF0056 (MarC) family.</text>
</comment>
<evidence type="ECO:0000256" key="4">
    <source>
        <dbReference type="ARBA" id="ARBA00022692"/>
    </source>
</evidence>
<dbReference type="GO" id="GO:0005886">
    <property type="term" value="C:plasma membrane"/>
    <property type="evidence" value="ECO:0007669"/>
    <property type="project" value="UniProtKB-SubCell"/>
</dbReference>
<evidence type="ECO:0000256" key="5">
    <source>
        <dbReference type="ARBA" id="ARBA00022989"/>
    </source>
</evidence>
<dbReference type="HOGENOM" id="CLU_079909_2_0_5"/>
<dbReference type="KEGG" id="oca:OCAR_4096"/>
<feature type="transmembrane region" description="Helical" evidence="7">
    <location>
        <begin position="149"/>
        <end position="173"/>
    </location>
</feature>
<keyword evidence="5 7" id="KW-1133">Transmembrane helix</keyword>
<keyword evidence="4 7" id="KW-0812">Transmembrane</keyword>
<evidence type="ECO:0000313" key="8">
    <source>
        <dbReference type="EMBL" id="AEI05139.1"/>
    </source>
</evidence>
<feature type="transmembrane region" description="Helical" evidence="7">
    <location>
        <begin position="116"/>
        <end position="137"/>
    </location>
</feature>
<dbReference type="eggNOG" id="COG2095">
    <property type="taxonomic scope" value="Bacteria"/>
</dbReference>
<keyword evidence="3" id="KW-1003">Cell membrane</keyword>
<evidence type="ECO:0000313" key="9">
    <source>
        <dbReference type="Proteomes" id="UP000007730"/>
    </source>
</evidence>
<evidence type="ECO:0000256" key="1">
    <source>
        <dbReference type="ARBA" id="ARBA00004651"/>
    </source>
</evidence>
<evidence type="ECO:0000256" key="2">
    <source>
        <dbReference type="ARBA" id="ARBA00009784"/>
    </source>
</evidence>
<dbReference type="PANTHER" id="PTHR33508">
    <property type="entry name" value="UPF0056 MEMBRANE PROTEIN YHCE"/>
    <property type="match status" value="1"/>
</dbReference>
<gene>
    <name evidence="8" type="ordered locus">OCA5_c04140</name>
</gene>
<feature type="transmembrane region" description="Helical" evidence="7">
    <location>
        <begin position="46"/>
        <end position="64"/>
    </location>
</feature>
<dbReference type="AlphaFoldDB" id="B6JA04"/>
<dbReference type="KEGG" id="ocg:OCA5_c04140"/>
<feature type="transmembrane region" description="Helical" evidence="7">
    <location>
        <begin position="194"/>
        <end position="211"/>
    </location>
</feature>
<dbReference type="InterPro" id="IPR002771">
    <property type="entry name" value="Multi_antbiot-R_MarC"/>
</dbReference>
<organism evidence="8 9">
    <name type="scientific">Afipia carboxidovorans (strain ATCC 49405 / DSM 1227 / KCTC 32145 / OM5)</name>
    <name type="common">Oligotropha carboxidovorans</name>
    <dbReference type="NCBI Taxonomy" id="504832"/>
    <lineage>
        <taxon>Bacteria</taxon>
        <taxon>Pseudomonadati</taxon>
        <taxon>Pseudomonadota</taxon>
        <taxon>Alphaproteobacteria</taxon>
        <taxon>Hyphomicrobiales</taxon>
        <taxon>Nitrobacteraceae</taxon>
        <taxon>Afipia</taxon>
    </lineage>
</organism>
<dbReference type="EMBL" id="CP002826">
    <property type="protein sequence ID" value="AEI05139.1"/>
    <property type="molecule type" value="Genomic_DNA"/>
</dbReference>
<evidence type="ECO:0000256" key="7">
    <source>
        <dbReference type="RuleBase" id="RU362048"/>
    </source>
</evidence>
<name>B6JA04_AFIC5</name>
<evidence type="ECO:0000256" key="3">
    <source>
        <dbReference type="ARBA" id="ARBA00022475"/>
    </source>
</evidence>
<dbReference type="Pfam" id="PF01914">
    <property type="entry name" value="MarC"/>
    <property type="match status" value="1"/>
</dbReference>
<keyword evidence="9" id="KW-1185">Reference proteome</keyword>
<sequence length="228" mass="24046">MNNIAEIVNAFLLVYAALFPVINPVGGAPIFLRLTNRTPKARLPSLARGVAINSFVLLLCSLFIGSHVLVFFGITLPVLRIAGGLVVAALGWRLLHQGDDLEGRDQPAPREKEVDAFYPLTMPLTVGPGSISVAITLGSQRPSSAVDLAQLAALGGGAATGLAAIAATIYVCYRFAGNIVTVLGERGTNVMMRLSAFLLFCIGIQIIWGGLRTLLPQLPSYVALALPL</sequence>
<feature type="transmembrane region" description="Helical" evidence="7">
    <location>
        <begin position="70"/>
        <end position="95"/>
    </location>
</feature>
<proteinExistence type="inferred from homology"/>
<dbReference type="OrthoDB" id="21094at2"/>
<dbReference type="NCBIfam" id="TIGR00427">
    <property type="entry name" value="NAAT family transporter"/>
    <property type="match status" value="1"/>
</dbReference>
<feature type="transmembrane region" description="Helical" evidence="7">
    <location>
        <begin position="12"/>
        <end position="34"/>
    </location>
</feature>